<accession>A0A0F9APB0</accession>
<gene>
    <name evidence="1" type="ORF">LCGC14_2625890</name>
</gene>
<evidence type="ECO:0000313" key="1">
    <source>
        <dbReference type="EMBL" id="KKL03462.1"/>
    </source>
</evidence>
<feature type="non-terminal residue" evidence="1">
    <location>
        <position position="36"/>
    </location>
</feature>
<protein>
    <submittedName>
        <fullName evidence="1">Uncharacterized protein</fullName>
    </submittedName>
</protein>
<name>A0A0F9APB0_9ZZZZ</name>
<organism evidence="1">
    <name type="scientific">marine sediment metagenome</name>
    <dbReference type="NCBI Taxonomy" id="412755"/>
    <lineage>
        <taxon>unclassified sequences</taxon>
        <taxon>metagenomes</taxon>
        <taxon>ecological metagenomes</taxon>
    </lineage>
</organism>
<dbReference type="EMBL" id="LAZR01044920">
    <property type="protein sequence ID" value="KKL03462.1"/>
    <property type="molecule type" value="Genomic_DNA"/>
</dbReference>
<comment type="caution">
    <text evidence="1">The sequence shown here is derived from an EMBL/GenBank/DDBJ whole genome shotgun (WGS) entry which is preliminary data.</text>
</comment>
<proteinExistence type="predicted"/>
<sequence length="36" mass="4022">MSDAIGLSLQASKMDRRMRSTMMLGFTPVFDSPDPM</sequence>
<dbReference type="AlphaFoldDB" id="A0A0F9APB0"/>
<reference evidence="1" key="1">
    <citation type="journal article" date="2015" name="Nature">
        <title>Complex archaea that bridge the gap between prokaryotes and eukaryotes.</title>
        <authorList>
            <person name="Spang A."/>
            <person name="Saw J.H."/>
            <person name="Jorgensen S.L."/>
            <person name="Zaremba-Niedzwiedzka K."/>
            <person name="Martijn J."/>
            <person name="Lind A.E."/>
            <person name="van Eijk R."/>
            <person name="Schleper C."/>
            <person name="Guy L."/>
            <person name="Ettema T.J."/>
        </authorList>
    </citation>
    <scope>NUCLEOTIDE SEQUENCE</scope>
</reference>